<protein>
    <submittedName>
        <fullName evidence="1">Uncharacterized protein</fullName>
    </submittedName>
</protein>
<dbReference type="Proteomes" id="UP001208017">
    <property type="component" value="Unassembled WGS sequence"/>
</dbReference>
<name>A0ABT3X2G3_9BACL</name>
<evidence type="ECO:0000313" key="2">
    <source>
        <dbReference type="Proteomes" id="UP001208017"/>
    </source>
</evidence>
<reference evidence="1 2" key="1">
    <citation type="submission" date="2022-11" db="EMBL/GenBank/DDBJ databases">
        <title>Study of microbial diversity in lake waters.</title>
        <authorList>
            <person name="Zhang J."/>
        </authorList>
    </citation>
    <scope>NUCLEOTIDE SEQUENCE [LARGE SCALE GENOMIC DNA]</scope>
    <source>
        <strain evidence="1 2">DT12</strain>
    </source>
</reference>
<accession>A0ABT3X2G3</accession>
<gene>
    <name evidence="1" type="ORF">OS242_11760</name>
</gene>
<dbReference type="RefSeq" id="WP_267151889.1">
    <property type="nucleotide sequence ID" value="NZ_JAPMLT010000005.1"/>
</dbReference>
<comment type="caution">
    <text evidence="1">The sequence shown here is derived from an EMBL/GenBank/DDBJ whole genome shotgun (WGS) entry which is preliminary data.</text>
</comment>
<dbReference type="EMBL" id="JAPMLT010000005">
    <property type="protein sequence ID" value="MCX7570641.1"/>
    <property type="molecule type" value="Genomic_DNA"/>
</dbReference>
<proteinExistence type="predicted"/>
<sequence>MATDVLKYVLEAKEEFDRTLLCKHTSFDDLYPFMLEDQTFFWYKRHAMWSSLQTAVKIADGLGQNWQEAFAERQVRMIQGRILDKKVLDEWLGQEAAAEENETVE</sequence>
<organism evidence="1 2">
    <name type="scientific">Tumebacillus lacus</name>
    <dbReference type="NCBI Taxonomy" id="2995335"/>
    <lineage>
        <taxon>Bacteria</taxon>
        <taxon>Bacillati</taxon>
        <taxon>Bacillota</taxon>
        <taxon>Bacilli</taxon>
        <taxon>Bacillales</taxon>
        <taxon>Alicyclobacillaceae</taxon>
        <taxon>Tumebacillus</taxon>
    </lineage>
</organism>
<evidence type="ECO:0000313" key="1">
    <source>
        <dbReference type="EMBL" id="MCX7570641.1"/>
    </source>
</evidence>
<keyword evidence="2" id="KW-1185">Reference proteome</keyword>